<dbReference type="EMBL" id="JAULSU010000001">
    <property type="protein sequence ID" value="KAK0633713.1"/>
    <property type="molecule type" value="Genomic_DNA"/>
</dbReference>
<sequence length="371" mass="40856">MQVDERMDHDISLHCVGGIDEPRYPLPFPSASASAALQGHTTSLFVQCPGNLRPWDLVDGMPNFAIFPGTVHCPSSGTSRHSSRQPKRQQPRIHPPNKLKKNRGESTTCLPYITSHILGVPPHRPIDQSSVPSHAIGAGEKAKIQDPERLAVINHSPCLPPTPPCHPRNRTIPPKQQPRSSTAPSRFSWPVFSHLSLPRAVQAVNRTHTTSNACTCSLGLKCRKAFDSHRILPTSDAITRRASNSVPTGWSTCQGQSPRSFQGRTRWPDTHSRSCALPSMLFSGRPPPFLPATLEHMRDHFLCDVDMMRLEQDGQSSAFICKHILKIPSLGFKPEKGQSTRALRVGEASYSLPSHLSVENGKCCPSICGRR</sequence>
<organism evidence="2 3">
    <name type="scientific">Immersiella caudata</name>
    <dbReference type="NCBI Taxonomy" id="314043"/>
    <lineage>
        <taxon>Eukaryota</taxon>
        <taxon>Fungi</taxon>
        <taxon>Dikarya</taxon>
        <taxon>Ascomycota</taxon>
        <taxon>Pezizomycotina</taxon>
        <taxon>Sordariomycetes</taxon>
        <taxon>Sordariomycetidae</taxon>
        <taxon>Sordariales</taxon>
        <taxon>Lasiosphaeriaceae</taxon>
        <taxon>Immersiella</taxon>
    </lineage>
</organism>
<proteinExistence type="predicted"/>
<feature type="region of interest" description="Disordered" evidence="1">
    <location>
        <begin position="72"/>
        <end position="106"/>
    </location>
</feature>
<name>A0AA40CDS8_9PEZI</name>
<dbReference type="Proteomes" id="UP001175000">
    <property type="component" value="Unassembled WGS sequence"/>
</dbReference>
<feature type="compositionally biased region" description="Polar residues" evidence="1">
    <location>
        <begin position="243"/>
        <end position="263"/>
    </location>
</feature>
<evidence type="ECO:0000256" key="1">
    <source>
        <dbReference type="SAM" id="MobiDB-lite"/>
    </source>
</evidence>
<reference evidence="2" key="1">
    <citation type="submission" date="2023-06" db="EMBL/GenBank/DDBJ databases">
        <title>Genome-scale phylogeny and comparative genomics of the fungal order Sordariales.</title>
        <authorList>
            <consortium name="Lawrence Berkeley National Laboratory"/>
            <person name="Hensen N."/>
            <person name="Bonometti L."/>
            <person name="Westerberg I."/>
            <person name="Brannstrom I.O."/>
            <person name="Guillou S."/>
            <person name="Cros-Aarteil S."/>
            <person name="Calhoun S."/>
            <person name="Haridas S."/>
            <person name="Kuo A."/>
            <person name="Mondo S."/>
            <person name="Pangilinan J."/>
            <person name="Riley R."/>
            <person name="Labutti K."/>
            <person name="Andreopoulos B."/>
            <person name="Lipzen A."/>
            <person name="Chen C."/>
            <person name="Yanf M."/>
            <person name="Daum C."/>
            <person name="Ng V."/>
            <person name="Clum A."/>
            <person name="Steindorff A."/>
            <person name="Ohm R."/>
            <person name="Martin F."/>
            <person name="Silar P."/>
            <person name="Natvig D."/>
            <person name="Lalanne C."/>
            <person name="Gautier V."/>
            <person name="Ament-Velasquez S.L."/>
            <person name="Kruys A."/>
            <person name="Hutchinson M.I."/>
            <person name="Powell A.J."/>
            <person name="Barry K."/>
            <person name="Miller A.N."/>
            <person name="Grigoriev I.V."/>
            <person name="Debuchy R."/>
            <person name="Gladieux P."/>
            <person name="Thoren M.H."/>
            <person name="Johannesson H."/>
        </authorList>
    </citation>
    <scope>NUCLEOTIDE SEQUENCE</scope>
    <source>
        <strain evidence="2">CBS 606.72</strain>
    </source>
</reference>
<accession>A0AA40CDS8</accession>
<protein>
    <submittedName>
        <fullName evidence="2">Uncharacterized protein</fullName>
    </submittedName>
</protein>
<gene>
    <name evidence="2" type="ORF">B0T14DRAFT_78566</name>
</gene>
<feature type="region of interest" description="Disordered" evidence="1">
    <location>
        <begin position="158"/>
        <end position="185"/>
    </location>
</feature>
<comment type="caution">
    <text evidence="2">The sequence shown here is derived from an EMBL/GenBank/DDBJ whole genome shotgun (WGS) entry which is preliminary data.</text>
</comment>
<feature type="region of interest" description="Disordered" evidence="1">
    <location>
        <begin position="243"/>
        <end position="267"/>
    </location>
</feature>
<evidence type="ECO:0000313" key="2">
    <source>
        <dbReference type="EMBL" id="KAK0633713.1"/>
    </source>
</evidence>
<keyword evidence="3" id="KW-1185">Reference proteome</keyword>
<evidence type="ECO:0000313" key="3">
    <source>
        <dbReference type="Proteomes" id="UP001175000"/>
    </source>
</evidence>
<dbReference type="AlphaFoldDB" id="A0AA40CDS8"/>
<feature type="compositionally biased region" description="Basic residues" evidence="1">
    <location>
        <begin position="81"/>
        <end position="101"/>
    </location>
</feature>